<protein>
    <recommendedName>
        <fullName evidence="2">protein-tyrosine-phosphatase</fullName>
        <ecNumber evidence="2">3.1.3.48</ecNumber>
    </recommendedName>
</protein>
<evidence type="ECO:0000256" key="3">
    <source>
        <dbReference type="ARBA" id="ARBA00022801"/>
    </source>
</evidence>
<reference evidence="6 7" key="1">
    <citation type="submission" date="2019-03" db="EMBL/GenBank/DDBJ databases">
        <title>Genomic Encyclopedia of Type Strains, Phase IV (KMG-IV): sequencing the most valuable type-strain genomes for metagenomic binning, comparative biology and taxonomic classification.</title>
        <authorList>
            <person name="Goeker M."/>
        </authorList>
    </citation>
    <scope>NUCLEOTIDE SEQUENCE [LARGE SCALE GENOMIC DNA]</scope>
    <source>
        <strain evidence="6 7">DSM 24629</strain>
    </source>
</reference>
<dbReference type="GO" id="GO:0030145">
    <property type="term" value="F:manganese ion binding"/>
    <property type="evidence" value="ECO:0007669"/>
    <property type="project" value="InterPro"/>
</dbReference>
<dbReference type="RefSeq" id="WP_132253624.1">
    <property type="nucleotide sequence ID" value="NZ_SMAL01000011.1"/>
</dbReference>
<dbReference type="GO" id="GO:0004725">
    <property type="term" value="F:protein tyrosine phosphatase activity"/>
    <property type="evidence" value="ECO:0007669"/>
    <property type="project" value="UniProtKB-EC"/>
</dbReference>
<keyword evidence="3" id="KW-0378">Hydrolase</keyword>
<dbReference type="AlphaFoldDB" id="A0A4V2UZV5"/>
<proteinExistence type="inferred from homology"/>
<comment type="catalytic activity">
    <reaction evidence="5">
        <text>O-phospho-L-tyrosyl-[protein] + H2O = L-tyrosyl-[protein] + phosphate</text>
        <dbReference type="Rhea" id="RHEA:10684"/>
        <dbReference type="Rhea" id="RHEA-COMP:10136"/>
        <dbReference type="Rhea" id="RHEA-COMP:20101"/>
        <dbReference type="ChEBI" id="CHEBI:15377"/>
        <dbReference type="ChEBI" id="CHEBI:43474"/>
        <dbReference type="ChEBI" id="CHEBI:46858"/>
        <dbReference type="ChEBI" id="CHEBI:61978"/>
        <dbReference type="EC" id="3.1.3.48"/>
    </reaction>
</comment>
<dbReference type="PANTHER" id="PTHR39181:SF1">
    <property type="entry name" value="TYROSINE-PROTEIN PHOSPHATASE YWQE"/>
    <property type="match status" value="1"/>
</dbReference>
<evidence type="ECO:0000313" key="6">
    <source>
        <dbReference type="EMBL" id="TCT12832.1"/>
    </source>
</evidence>
<evidence type="ECO:0000256" key="2">
    <source>
        <dbReference type="ARBA" id="ARBA00013064"/>
    </source>
</evidence>
<evidence type="ECO:0000256" key="5">
    <source>
        <dbReference type="ARBA" id="ARBA00051722"/>
    </source>
</evidence>
<dbReference type="InterPro" id="IPR016667">
    <property type="entry name" value="Caps_polysacc_synth_CpsB/CapC"/>
</dbReference>
<dbReference type="SUPFAM" id="SSF89550">
    <property type="entry name" value="PHP domain-like"/>
    <property type="match status" value="1"/>
</dbReference>
<keyword evidence="7" id="KW-1185">Reference proteome</keyword>
<dbReference type="Pfam" id="PF19567">
    <property type="entry name" value="CpsB_CapC"/>
    <property type="match status" value="1"/>
</dbReference>
<evidence type="ECO:0000256" key="1">
    <source>
        <dbReference type="ARBA" id="ARBA00005750"/>
    </source>
</evidence>
<keyword evidence="4" id="KW-0904">Protein phosphatase</keyword>
<sequence>MVDLHSHFLPYIDDGAESLEETIEMLKAASRDGITHMIATPHYDRDLYQYEIEDVHKRFQEVIDVAKRENIAMELYLGNELMIKADLDKALSNKHCLSLAGSQYVLVEFPRLVYYENYLNMLYNINVKGYDIIIAHPERYEYVGSNINIVYDLVKHGYLMQIDAGSIIGKWGSDIKKTTIQLLRHNLVHFVGSDAHGHKKRRPELKAAYDEILKIIGKEKADELFIHNGLDVIKNKPINPEDPIRVKKKHWLFGRHR</sequence>
<evidence type="ECO:0000313" key="7">
    <source>
        <dbReference type="Proteomes" id="UP000294902"/>
    </source>
</evidence>
<comment type="caution">
    <text evidence="6">The sequence shown here is derived from an EMBL/GenBank/DDBJ whole genome shotgun (WGS) entry which is preliminary data.</text>
</comment>
<accession>A0A4V2UZV5</accession>
<evidence type="ECO:0000256" key="4">
    <source>
        <dbReference type="ARBA" id="ARBA00022912"/>
    </source>
</evidence>
<name>A0A4V2UZV5_9FIRM</name>
<dbReference type="EC" id="3.1.3.48" evidence="2"/>
<comment type="similarity">
    <text evidence="1">Belongs to the metallo-dependent hydrolases superfamily. CpsB/CapC family.</text>
</comment>
<dbReference type="EMBL" id="SMAL01000011">
    <property type="protein sequence ID" value="TCT12832.1"/>
    <property type="molecule type" value="Genomic_DNA"/>
</dbReference>
<dbReference type="Gene3D" id="3.20.20.140">
    <property type="entry name" value="Metal-dependent hydrolases"/>
    <property type="match status" value="1"/>
</dbReference>
<gene>
    <name evidence="6" type="ORF">EDC18_1113</name>
</gene>
<dbReference type="Proteomes" id="UP000294902">
    <property type="component" value="Unassembled WGS sequence"/>
</dbReference>
<dbReference type="PIRSF" id="PIRSF016557">
    <property type="entry name" value="Caps_synth_CpsB"/>
    <property type="match status" value="1"/>
</dbReference>
<dbReference type="OrthoDB" id="9788539at2"/>
<dbReference type="InterPro" id="IPR016195">
    <property type="entry name" value="Pol/histidinol_Pase-like"/>
</dbReference>
<organism evidence="6 7">
    <name type="scientific">Natranaerovirga pectinivora</name>
    <dbReference type="NCBI Taxonomy" id="682400"/>
    <lineage>
        <taxon>Bacteria</taxon>
        <taxon>Bacillati</taxon>
        <taxon>Bacillota</taxon>
        <taxon>Clostridia</taxon>
        <taxon>Lachnospirales</taxon>
        <taxon>Natranaerovirgaceae</taxon>
        <taxon>Natranaerovirga</taxon>
    </lineage>
</organism>
<dbReference type="PANTHER" id="PTHR39181">
    <property type="entry name" value="TYROSINE-PROTEIN PHOSPHATASE YWQE"/>
    <property type="match status" value="1"/>
</dbReference>